<dbReference type="PANTHER" id="PTHR10974:SF5">
    <property type="entry name" value="SULFATASE DOMAIN-CONTAINING PROTEIN"/>
    <property type="match status" value="1"/>
</dbReference>
<reference evidence="1 2" key="2">
    <citation type="submission" date="2018-11" db="EMBL/GenBank/DDBJ databases">
        <authorList>
            <consortium name="Pathogen Informatics"/>
        </authorList>
    </citation>
    <scope>NUCLEOTIDE SEQUENCE [LARGE SCALE GENOMIC DNA]</scope>
</reference>
<dbReference type="Gene3D" id="3.40.720.10">
    <property type="entry name" value="Alkaline Phosphatase, subunit A"/>
    <property type="match status" value="1"/>
</dbReference>
<evidence type="ECO:0000313" key="1">
    <source>
        <dbReference type="EMBL" id="VDL72868.1"/>
    </source>
</evidence>
<organism evidence="3">
    <name type="scientific">Nippostrongylus brasiliensis</name>
    <name type="common">Rat hookworm</name>
    <dbReference type="NCBI Taxonomy" id="27835"/>
    <lineage>
        <taxon>Eukaryota</taxon>
        <taxon>Metazoa</taxon>
        <taxon>Ecdysozoa</taxon>
        <taxon>Nematoda</taxon>
        <taxon>Chromadorea</taxon>
        <taxon>Rhabditida</taxon>
        <taxon>Rhabditina</taxon>
        <taxon>Rhabditomorpha</taxon>
        <taxon>Strongyloidea</taxon>
        <taxon>Heligmosomidae</taxon>
        <taxon>Nippostrongylus</taxon>
    </lineage>
</organism>
<reference evidence="3" key="1">
    <citation type="submission" date="2016-04" db="UniProtKB">
        <authorList>
            <consortium name="WormBaseParasite"/>
        </authorList>
    </citation>
    <scope>IDENTIFICATION</scope>
</reference>
<dbReference type="EMBL" id="UYSL01020118">
    <property type="protein sequence ID" value="VDL72868.1"/>
    <property type="molecule type" value="Genomic_DNA"/>
</dbReference>
<dbReference type="GO" id="GO:0005615">
    <property type="term" value="C:extracellular space"/>
    <property type="evidence" value="ECO:0007669"/>
    <property type="project" value="TreeGrafter"/>
</dbReference>
<sequence length="651" mass="74418">MTLSRILLSGGGAAFLLLWGFTFFGDYTSNFIPAETSTEMNDPPTRSIDTHNENFVNLDYNPLRDCNHDFKRMTTLSNGILTAHVPNVTCWVWSSFRCLTRKSELSNKVGNWVNIDQADFRCDIVESKCEDDGGKVVYQMVHAQIIERESKERIKIDETLYDVYVLLLDSTASSQAISESKERIKIDETLYDVYVLLLDSTASSQAVRNLPRTMHFFENSMKAVTFPHVNKVGLNSRPNGVALWFGKRMEQVDRSLFGLPNLEPEWSTERFCKNFLDNETFLLKEYSEKGYKTLLAEDWMHGTLNWPKCKGFKQQPTDHYMRPFQIAVEKDASKALKNTYNKANCIEEHQDILQYLQDFVNAYKGQPKFGWIWLSLLGHDHESGVIHADPDFHRFLLDNKKKLDNSFVIILGDHGLRGGRVTRTKLGSLEMSNPLFAMSVPKTLRNTTDILSILKENAGRLQTHYDIRATLLDILKYQPADGFQNRTFMSMDGEHGSSMLRSQTDAERTCRNLPIPISYCTCQYPMENIKRSSTLAMRAGKFLIEHVNLVLRRGNASDLCDRLRFKHTITISAYAPEKLSKTYAITVKAQHPSGAEFKAVVRSTKWGRFEMASKSIDRLDRFGKSGNCVEDWLKHLCHCKTPPVAKKEGNA</sequence>
<dbReference type="OMA" id="WIGAFNW"/>
<dbReference type="Pfam" id="PF02995">
    <property type="entry name" value="DUF229"/>
    <property type="match status" value="1"/>
</dbReference>
<proteinExistence type="predicted"/>
<dbReference type="AlphaFoldDB" id="A0A158QZ01"/>
<dbReference type="STRING" id="27835.A0A158QZ01"/>
<protein>
    <submittedName>
        <fullName evidence="1 3">Uncharacterized protein</fullName>
    </submittedName>
</protein>
<evidence type="ECO:0000313" key="2">
    <source>
        <dbReference type="Proteomes" id="UP000271162"/>
    </source>
</evidence>
<keyword evidence="2" id="KW-1185">Reference proteome</keyword>
<dbReference type="InterPro" id="IPR004245">
    <property type="entry name" value="DUF229"/>
</dbReference>
<name>A0A158QZ01_NIPBR</name>
<dbReference type="CDD" id="cd16021">
    <property type="entry name" value="ALP_like"/>
    <property type="match status" value="1"/>
</dbReference>
<dbReference type="Proteomes" id="UP000271162">
    <property type="component" value="Unassembled WGS sequence"/>
</dbReference>
<gene>
    <name evidence="1" type="ORF">NBR_LOCUS9279</name>
</gene>
<dbReference type="InterPro" id="IPR017850">
    <property type="entry name" value="Alkaline_phosphatase_core_sf"/>
</dbReference>
<dbReference type="PANTHER" id="PTHR10974">
    <property type="entry name" value="FI08016P-RELATED"/>
    <property type="match status" value="1"/>
</dbReference>
<accession>A0A158QZ01</accession>
<dbReference type="WBParaSite" id="NBR_0000927801-mRNA-1">
    <property type="protein sequence ID" value="NBR_0000927801-mRNA-1"/>
    <property type="gene ID" value="NBR_0000927801"/>
</dbReference>
<dbReference type="SUPFAM" id="SSF53649">
    <property type="entry name" value="Alkaline phosphatase-like"/>
    <property type="match status" value="1"/>
</dbReference>
<evidence type="ECO:0000313" key="3">
    <source>
        <dbReference type="WBParaSite" id="NBR_0000927801-mRNA-1"/>
    </source>
</evidence>